<dbReference type="Proteomes" id="UP001283361">
    <property type="component" value="Unassembled WGS sequence"/>
</dbReference>
<comment type="caution">
    <text evidence="1">The sequence shown here is derived from an EMBL/GenBank/DDBJ whole genome shotgun (WGS) entry which is preliminary data.</text>
</comment>
<dbReference type="EMBL" id="JAWDGP010007458">
    <property type="protein sequence ID" value="KAK3717172.1"/>
    <property type="molecule type" value="Genomic_DNA"/>
</dbReference>
<keyword evidence="2" id="KW-1185">Reference proteome</keyword>
<evidence type="ECO:0000313" key="2">
    <source>
        <dbReference type="Proteomes" id="UP001283361"/>
    </source>
</evidence>
<dbReference type="AlphaFoldDB" id="A0AAE0XVD5"/>
<reference evidence="1" key="1">
    <citation type="journal article" date="2023" name="G3 (Bethesda)">
        <title>A reference genome for the long-term kleptoplast-retaining sea slug Elysia crispata morphotype clarki.</title>
        <authorList>
            <person name="Eastman K.E."/>
            <person name="Pendleton A.L."/>
            <person name="Shaikh M.A."/>
            <person name="Suttiyut T."/>
            <person name="Ogas R."/>
            <person name="Tomko P."/>
            <person name="Gavelis G."/>
            <person name="Widhalm J.R."/>
            <person name="Wisecaver J.H."/>
        </authorList>
    </citation>
    <scope>NUCLEOTIDE SEQUENCE</scope>
    <source>
        <strain evidence="1">ECLA1</strain>
    </source>
</reference>
<sequence>MEKSDNYNFTVAVRLEELCQLDSNCRHAQKEFHMLNQGKETGNEERDRVEWSVCTKMEISPTKDPPLLLLRFFYGAFIIRRSTVSSSCQLG</sequence>
<organism evidence="1 2">
    <name type="scientific">Elysia crispata</name>
    <name type="common">lettuce slug</name>
    <dbReference type="NCBI Taxonomy" id="231223"/>
    <lineage>
        <taxon>Eukaryota</taxon>
        <taxon>Metazoa</taxon>
        <taxon>Spiralia</taxon>
        <taxon>Lophotrochozoa</taxon>
        <taxon>Mollusca</taxon>
        <taxon>Gastropoda</taxon>
        <taxon>Heterobranchia</taxon>
        <taxon>Euthyneura</taxon>
        <taxon>Panpulmonata</taxon>
        <taxon>Sacoglossa</taxon>
        <taxon>Placobranchoidea</taxon>
        <taxon>Plakobranchidae</taxon>
        <taxon>Elysia</taxon>
    </lineage>
</organism>
<proteinExistence type="predicted"/>
<protein>
    <submittedName>
        <fullName evidence="1">Uncharacterized protein</fullName>
    </submittedName>
</protein>
<evidence type="ECO:0000313" key="1">
    <source>
        <dbReference type="EMBL" id="KAK3717172.1"/>
    </source>
</evidence>
<gene>
    <name evidence="1" type="ORF">RRG08_010983</name>
</gene>
<name>A0AAE0XVD5_9GAST</name>
<accession>A0AAE0XVD5</accession>